<dbReference type="Proteomes" id="UP000258016">
    <property type="component" value="Chromosome"/>
</dbReference>
<proteinExistence type="predicted"/>
<dbReference type="PROSITE" id="PS50893">
    <property type="entry name" value="ABC_TRANSPORTER_2"/>
    <property type="match status" value="1"/>
</dbReference>
<evidence type="ECO:0000256" key="2">
    <source>
        <dbReference type="ARBA" id="ARBA00022741"/>
    </source>
</evidence>
<dbReference type="PANTHER" id="PTHR24220">
    <property type="entry name" value="IMPORT ATP-BINDING PROTEIN"/>
    <property type="match status" value="1"/>
</dbReference>
<gene>
    <name evidence="5" type="ORF">B5J99_03580</name>
</gene>
<dbReference type="SUPFAM" id="SSF52540">
    <property type="entry name" value="P-loop containing nucleoside triphosphate hydrolases"/>
    <property type="match status" value="1"/>
</dbReference>
<feature type="domain" description="ABC transporter" evidence="4">
    <location>
        <begin position="20"/>
        <end position="239"/>
    </location>
</feature>
<dbReference type="CDD" id="cd03255">
    <property type="entry name" value="ABC_MJ0796_LolCDE_FtsE"/>
    <property type="match status" value="1"/>
</dbReference>
<dbReference type="SMART" id="SM00382">
    <property type="entry name" value="AAA"/>
    <property type="match status" value="1"/>
</dbReference>
<dbReference type="Pfam" id="PF00005">
    <property type="entry name" value="ABC_tran"/>
    <property type="match status" value="1"/>
</dbReference>
<dbReference type="EMBL" id="CP020083">
    <property type="protein sequence ID" value="ASR50663.1"/>
    <property type="molecule type" value="Genomic_DNA"/>
</dbReference>
<evidence type="ECO:0000259" key="4">
    <source>
        <dbReference type="PROSITE" id="PS50893"/>
    </source>
</evidence>
<reference evidence="5 6" key="1">
    <citation type="submission" date="2017-03" db="EMBL/GenBank/DDBJ databases">
        <title>Complete genome sequence of Blastomonas fulva degrading microcsystin LR.</title>
        <authorList>
            <person name="Lee H.-g."/>
            <person name="Jin L."/>
            <person name="oh H.-M."/>
        </authorList>
    </citation>
    <scope>NUCLEOTIDE SEQUENCE [LARGE SCALE GENOMIC DNA]</scope>
    <source>
        <strain evidence="5 6">T2</strain>
    </source>
</reference>
<keyword evidence="6" id="KW-1185">Reference proteome</keyword>
<dbReference type="InterPro" id="IPR017871">
    <property type="entry name" value="ABC_transporter-like_CS"/>
</dbReference>
<protein>
    <submittedName>
        <fullName evidence="5">ABC transporter ATP-binding protein</fullName>
    </submittedName>
</protein>
<dbReference type="InterPro" id="IPR015854">
    <property type="entry name" value="ABC_transpr_LolD-like"/>
</dbReference>
<dbReference type="PROSITE" id="PS00211">
    <property type="entry name" value="ABC_TRANSPORTER_1"/>
    <property type="match status" value="1"/>
</dbReference>
<dbReference type="InterPro" id="IPR003439">
    <property type="entry name" value="ABC_transporter-like_ATP-bd"/>
</dbReference>
<evidence type="ECO:0000313" key="6">
    <source>
        <dbReference type="Proteomes" id="UP000258016"/>
    </source>
</evidence>
<dbReference type="GO" id="GO:0005524">
    <property type="term" value="F:ATP binding"/>
    <property type="evidence" value="ECO:0007669"/>
    <property type="project" value="UniProtKB-KW"/>
</dbReference>
<keyword evidence="1" id="KW-0813">Transport</keyword>
<dbReference type="PANTHER" id="PTHR24220:SF659">
    <property type="entry name" value="TRANSPORTER, PUTATIVE-RELATED"/>
    <property type="match status" value="1"/>
</dbReference>
<keyword evidence="2" id="KW-0547">Nucleotide-binding</keyword>
<name>A0ABN5B3C1_9SPHN</name>
<keyword evidence="3 5" id="KW-0067">ATP-binding</keyword>
<accession>A0ABN5B3C1</accession>
<organism evidence="5 6">
    <name type="scientific">Blastomonas fulva</name>
    <dbReference type="NCBI Taxonomy" id="1550728"/>
    <lineage>
        <taxon>Bacteria</taxon>
        <taxon>Pseudomonadati</taxon>
        <taxon>Pseudomonadota</taxon>
        <taxon>Alphaproteobacteria</taxon>
        <taxon>Sphingomonadales</taxon>
        <taxon>Sphingomonadaceae</taxon>
        <taxon>Blastomonas</taxon>
    </lineage>
</organism>
<evidence type="ECO:0000256" key="1">
    <source>
        <dbReference type="ARBA" id="ARBA00022448"/>
    </source>
</evidence>
<dbReference type="InterPro" id="IPR027417">
    <property type="entry name" value="P-loop_NTPase"/>
</dbReference>
<sequence>MRYHALRPDRAERPTLTPQLELRGLTKSVPGGRVLFRNLSLSVAAGELVAIIGESGSGKSTLLNIAAGLDVHDEGQILIGGEDLGLLDDRGLTDLRRRRIGFVFQAFHILPYLTLRRNVALPLALAACEKSEITARADAMLHMVGLGSRGDDYARDLSGGELQRIAIARALIHRPALILADEPTGNLDSKTAARILQLFADSTRNSGSAGLLVTHSAAAAAIADRTLVLTENGLAPANV</sequence>
<dbReference type="InterPro" id="IPR017911">
    <property type="entry name" value="MacB-like_ATP-bd"/>
</dbReference>
<evidence type="ECO:0000313" key="5">
    <source>
        <dbReference type="EMBL" id="ASR50663.1"/>
    </source>
</evidence>
<dbReference type="InterPro" id="IPR003593">
    <property type="entry name" value="AAA+_ATPase"/>
</dbReference>
<dbReference type="Gene3D" id="3.40.50.300">
    <property type="entry name" value="P-loop containing nucleotide triphosphate hydrolases"/>
    <property type="match status" value="1"/>
</dbReference>
<evidence type="ECO:0000256" key="3">
    <source>
        <dbReference type="ARBA" id="ARBA00022840"/>
    </source>
</evidence>